<sequence length="402" mass="44207">MLADDGAPSLVDRSLGALGTEGISADDGEPAAVVSQRADDIPTSGVDYSFPPLPPPFVCEEDTAQVPDREDAGAKKECAEVSCDERSIACMGGWVAEKFLEVVPLRSSFTGKGASTDIFPLPTSFDFFGTLWPSRSRDQIDWMVCVTRALNSFWGGDIPGKSEASEIQIKAGAPLYFHGYRRGRELGRGASGQVFLCHKKGTEGGGFAVKAVDLRRLHLQPNAEREEKKLSREVEILKRLPPHPNIVQLIDTFEEGDWFLLVLELVGGGDLYTVLTTREPPRLQEREASFVLSQLAEGLSFLHSQGIIHRDMKLENVLVANERRERPLVFYTVKITDFGLSKARFRAANARAPALRAIGAGFSEARSTVGTRPYTAPEVLREDSHDFSSDLWCALAKPLQMR</sequence>
<comment type="caution">
    <text evidence="9">The sequence shown here is derived from an EMBL/GenBank/DDBJ whole genome shotgun (WGS) entry which is preliminary data.</text>
</comment>
<evidence type="ECO:0000313" key="9">
    <source>
        <dbReference type="EMBL" id="CAK8985151.1"/>
    </source>
</evidence>
<dbReference type="EMBL" id="CAXAMM010000001">
    <property type="protein sequence ID" value="CAK8985151.1"/>
    <property type="molecule type" value="Genomic_DNA"/>
</dbReference>
<dbReference type="SMART" id="SM00220">
    <property type="entry name" value="S_TKc"/>
    <property type="match status" value="1"/>
</dbReference>
<dbReference type="Proteomes" id="UP001642464">
    <property type="component" value="Unassembled WGS sequence"/>
</dbReference>
<evidence type="ECO:0000256" key="3">
    <source>
        <dbReference type="ARBA" id="ARBA00022741"/>
    </source>
</evidence>
<dbReference type="Gene3D" id="1.10.510.10">
    <property type="entry name" value="Transferase(Phosphotransferase) domain 1"/>
    <property type="match status" value="1"/>
</dbReference>
<comment type="similarity">
    <text evidence="7">Belongs to the protein kinase superfamily.</text>
</comment>
<feature type="binding site" evidence="6">
    <location>
        <position position="210"/>
    </location>
    <ligand>
        <name>ATP</name>
        <dbReference type="ChEBI" id="CHEBI:30616"/>
    </ligand>
</feature>
<dbReference type="InterPro" id="IPR000719">
    <property type="entry name" value="Prot_kinase_dom"/>
</dbReference>
<dbReference type="InterPro" id="IPR011009">
    <property type="entry name" value="Kinase-like_dom_sf"/>
</dbReference>
<evidence type="ECO:0000256" key="4">
    <source>
        <dbReference type="ARBA" id="ARBA00022777"/>
    </source>
</evidence>
<keyword evidence="2" id="KW-0808">Transferase</keyword>
<dbReference type="InterPro" id="IPR017441">
    <property type="entry name" value="Protein_kinase_ATP_BS"/>
</dbReference>
<proteinExistence type="inferred from homology"/>
<dbReference type="PROSITE" id="PS50011">
    <property type="entry name" value="PROTEIN_KINASE_DOM"/>
    <property type="match status" value="1"/>
</dbReference>
<keyword evidence="5 6" id="KW-0067">ATP-binding</keyword>
<dbReference type="InterPro" id="IPR008271">
    <property type="entry name" value="Ser/Thr_kinase_AS"/>
</dbReference>
<gene>
    <name evidence="9" type="ORF">SCF082_LOCUS29</name>
</gene>
<dbReference type="GO" id="GO:0016301">
    <property type="term" value="F:kinase activity"/>
    <property type="evidence" value="ECO:0007669"/>
    <property type="project" value="UniProtKB-KW"/>
</dbReference>
<reference evidence="9 10" key="1">
    <citation type="submission" date="2024-02" db="EMBL/GenBank/DDBJ databases">
        <authorList>
            <person name="Chen Y."/>
            <person name="Shah S."/>
            <person name="Dougan E. K."/>
            <person name="Thang M."/>
            <person name="Chan C."/>
        </authorList>
    </citation>
    <scope>NUCLEOTIDE SEQUENCE [LARGE SCALE GENOMIC DNA]</scope>
</reference>
<dbReference type="Pfam" id="PF00069">
    <property type="entry name" value="Pkinase"/>
    <property type="match status" value="1"/>
</dbReference>
<keyword evidence="10" id="KW-1185">Reference proteome</keyword>
<keyword evidence="1 7" id="KW-0723">Serine/threonine-protein kinase</keyword>
<organism evidence="9 10">
    <name type="scientific">Durusdinium trenchii</name>
    <dbReference type="NCBI Taxonomy" id="1381693"/>
    <lineage>
        <taxon>Eukaryota</taxon>
        <taxon>Sar</taxon>
        <taxon>Alveolata</taxon>
        <taxon>Dinophyceae</taxon>
        <taxon>Suessiales</taxon>
        <taxon>Symbiodiniaceae</taxon>
        <taxon>Durusdinium</taxon>
    </lineage>
</organism>
<dbReference type="SUPFAM" id="SSF56112">
    <property type="entry name" value="Protein kinase-like (PK-like)"/>
    <property type="match status" value="1"/>
</dbReference>
<evidence type="ECO:0000313" key="10">
    <source>
        <dbReference type="Proteomes" id="UP001642464"/>
    </source>
</evidence>
<dbReference type="PROSITE" id="PS00108">
    <property type="entry name" value="PROTEIN_KINASE_ST"/>
    <property type="match status" value="1"/>
</dbReference>
<keyword evidence="4 9" id="KW-0418">Kinase</keyword>
<dbReference type="InterPro" id="IPR030616">
    <property type="entry name" value="Aur-like"/>
</dbReference>
<accession>A0ABP0H4L0</accession>
<name>A0ABP0H4L0_9DINO</name>
<evidence type="ECO:0000256" key="1">
    <source>
        <dbReference type="ARBA" id="ARBA00022527"/>
    </source>
</evidence>
<dbReference type="PROSITE" id="PS00107">
    <property type="entry name" value="PROTEIN_KINASE_ATP"/>
    <property type="match status" value="1"/>
</dbReference>
<keyword evidence="3 6" id="KW-0547">Nucleotide-binding</keyword>
<evidence type="ECO:0000256" key="2">
    <source>
        <dbReference type="ARBA" id="ARBA00022679"/>
    </source>
</evidence>
<evidence type="ECO:0000256" key="5">
    <source>
        <dbReference type="ARBA" id="ARBA00022840"/>
    </source>
</evidence>
<dbReference type="PANTHER" id="PTHR24350">
    <property type="entry name" value="SERINE/THREONINE-PROTEIN KINASE IAL-RELATED"/>
    <property type="match status" value="1"/>
</dbReference>
<feature type="domain" description="Protein kinase" evidence="8">
    <location>
        <begin position="180"/>
        <end position="402"/>
    </location>
</feature>
<evidence type="ECO:0000256" key="7">
    <source>
        <dbReference type="RuleBase" id="RU000304"/>
    </source>
</evidence>
<protein>
    <submittedName>
        <fullName evidence="9">Calcium-dependent protein kinase 7 (Calmodulin-domain protein kinase CDPK isoform 7)</fullName>
    </submittedName>
</protein>
<evidence type="ECO:0000256" key="6">
    <source>
        <dbReference type="PROSITE-ProRule" id="PRU10141"/>
    </source>
</evidence>
<evidence type="ECO:0000259" key="8">
    <source>
        <dbReference type="PROSITE" id="PS50011"/>
    </source>
</evidence>